<comment type="caution">
    <text evidence="2">The sequence shown here is derived from an EMBL/GenBank/DDBJ whole genome shotgun (WGS) entry which is preliminary data.</text>
</comment>
<gene>
    <name evidence="2" type="ORF">SDC9_156177</name>
</gene>
<evidence type="ECO:0000256" key="1">
    <source>
        <dbReference type="SAM" id="MobiDB-lite"/>
    </source>
</evidence>
<feature type="compositionally biased region" description="Basic and acidic residues" evidence="1">
    <location>
        <begin position="154"/>
        <end position="183"/>
    </location>
</feature>
<organism evidence="2">
    <name type="scientific">bioreactor metagenome</name>
    <dbReference type="NCBI Taxonomy" id="1076179"/>
    <lineage>
        <taxon>unclassified sequences</taxon>
        <taxon>metagenomes</taxon>
        <taxon>ecological metagenomes</taxon>
    </lineage>
</organism>
<proteinExistence type="predicted"/>
<sequence length="192" mass="22272">MLHHAITLGEIEHVGPHGHGGDHEHHRQRQAAHAHQRGNRQHQRGHHQVLDERYRHRRAHVRTDVRICQRNTHQQQRHGAERAANHLQALVEPGGQLQAGLRKDQPDENGQRHGVNDALARGLQQRAPQRRGCSVTARPGLARFGQFKHQGRRRQQDQRVQRHQGEQHDQRRLAKHELRDGHADHHRVAKHA</sequence>
<accession>A0A645F635</accession>
<dbReference type="EMBL" id="VSSQ01054982">
    <property type="protein sequence ID" value="MPN08889.1"/>
    <property type="molecule type" value="Genomic_DNA"/>
</dbReference>
<reference evidence="2" key="1">
    <citation type="submission" date="2019-08" db="EMBL/GenBank/DDBJ databases">
        <authorList>
            <person name="Kucharzyk K."/>
            <person name="Murdoch R.W."/>
            <person name="Higgins S."/>
            <person name="Loffler F."/>
        </authorList>
    </citation>
    <scope>NUCLEOTIDE SEQUENCE</scope>
</reference>
<name>A0A645F635_9ZZZZ</name>
<dbReference type="AlphaFoldDB" id="A0A645F635"/>
<evidence type="ECO:0000313" key="2">
    <source>
        <dbReference type="EMBL" id="MPN08889.1"/>
    </source>
</evidence>
<feature type="compositionally biased region" description="Basic residues" evidence="1">
    <location>
        <begin position="26"/>
        <end position="47"/>
    </location>
</feature>
<feature type="region of interest" description="Disordered" evidence="1">
    <location>
        <begin position="1"/>
        <end position="58"/>
    </location>
</feature>
<protein>
    <submittedName>
        <fullName evidence="2">Uncharacterized protein</fullName>
    </submittedName>
</protein>
<feature type="region of interest" description="Disordered" evidence="1">
    <location>
        <begin position="147"/>
        <end position="192"/>
    </location>
</feature>
<feature type="compositionally biased region" description="Basic and acidic residues" evidence="1">
    <location>
        <begin position="10"/>
        <end position="25"/>
    </location>
</feature>